<protein>
    <submittedName>
        <fullName evidence="4">Oxidoreductase</fullName>
    </submittedName>
</protein>
<dbReference type="PANTHER" id="PTHR30466">
    <property type="entry name" value="FLAVIN REDUCTASE"/>
    <property type="match status" value="1"/>
</dbReference>
<reference evidence="4" key="1">
    <citation type="submission" date="2021-01" db="EMBL/GenBank/DDBJ databases">
        <title>Whole genome shotgun sequence of Rugosimonospora africana NBRC 104875.</title>
        <authorList>
            <person name="Komaki H."/>
            <person name="Tamura T."/>
        </authorList>
    </citation>
    <scope>NUCLEOTIDE SEQUENCE</scope>
    <source>
        <strain evidence="4">NBRC 104875</strain>
    </source>
</reference>
<name>A0A8J3R1L8_9ACTN</name>
<evidence type="ECO:0000313" key="4">
    <source>
        <dbReference type="EMBL" id="GIH20167.1"/>
    </source>
</evidence>
<dbReference type="InterPro" id="IPR050268">
    <property type="entry name" value="NADH-dep_flavin_reductase"/>
</dbReference>
<accession>A0A8J3R1L8</accession>
<gene>
    <name evidence="4" type="ORF">Raf01_83390</name>
</gene>
<comment type="similarity">
    <text evidence="1">Belongs to the non-flavoprotein flavin reductase family.</text>
</comment>
<evidence type="ECO:0000259" key="3">
    <source>
        <dbReference type="SMART" id="SM00903"/>
    </source>
</evidence>
<feature type="domain" description="Flavin reductase like" evidence="3">
    <location>
        <begin position="12"/>
        <end position="155"/>
    </location>
</feature>
<dbReference type="SMART" id="SM00903">
    <property type="entry name" value="Flavin_Reduct"/>
    <property type="match status" value="1"/>
</dbReference>
<dbReference type="GO" id="GO:0042602">
    <property type="term" value="F:riboflavin reductase (NADPH) activity"/>
    <property type="evidence" value="ECO:0007669"/>
    <property type="project" value="TreeGrafter"/>
</dbReference>
<dbReference type="SUPFAM" id="SSF50475">
    <property type="entry name" value="FMN-binding split barrel"/>
    <property type="match status" value="1"/>
</dbReference>
<dbReference type="Proteomes" id="UP000642748">
    <property type="component" value="Unassembled WGS sequence"/>
</dbReference>
<dbReference type="InterPro" id="IPR002563">
    <property type="entry name" value="Flavin_Rdtase-like_dom"/>
</dbReference>
<proteinExistence type="inferred from homology"/>
<dbReference type="GO" id="GO:0010181">
    <property type="term" value="F:FMN binding"/>
    <property type="evidence" value="ECO:0007669"/>
    <property type="project" value="InterPro"/>
</dbReference>
<comment type="caution">
    <text evidence="4">The sequence shown here is derived from an EMBL/GenBank/DDBJ whole genome shotgun (WGS) entry which is preliminary data.</text>
</comment>
<dbReference type="AlphaFoldDB" id="A0A8J3R1L8"/>
<dbReference type="Pfam" id="PF01613">
    <property type="entry name" value="Flavin_Reduct"/>
    <property type="match status" value="1"/>
</dbReference>
<sequence>MTLEPEHLRRVFGAFPTGVTAIAAVVDQAPVGLAANSFTSVSLNPPMVSVCLARASTTWPVLRRATRLGVSVLGEHQEWLSRQLSARGVDRFAGARWRILTGGGVLFEDCSAWLDCSIDQVIPAGDHDIVLLRVHDLDANPLVSPLVFHASGYPRLGGTVNPLRAA</sequence>
<evidence type="ECO:0000256" key="1">
    <source>
        <dbReference type="ARBA" id="ARBA00008898"/>
    </source>
</evidence>
<evidence type="ECO:0000256" key="2">
    <source>
        <dbReference type="ARBA" id="ARBA00023002"/>
    </source>
</evidence>
<keyword evidence="2" id="KW-0560">Oxidoreductase</keyword>
<dbReference type="InterPro" id="IPR012349">
    <property type="entry name" value="Split_barrel_FMN-bd"/>
</dbReference>
<keyword evidence="5" id="KW-1185">Reference proteome</keyword>
<dbReference type="PANTHER" id="PTHR30466:SF11">
    <property type="entry name" value="FLAVIN-DEPENDENT MONOOXYGENASE, REDUCTASE SUBUNIT HSAB"/>
    <property type="match status" value="1"/>
</dbReference>
<dbReference type="RefSeq" id="WP_203923599.1">
    <property type="nucleotide sequence ID" value="NZ_BONZ01000090.1"/>
</dbReference>
<dbReference type="EMBL" id="BONZ01000090">
    <property type="protein sequence ID" value="GIH20167.1"/>
    <property type="molecule type" value="Genomic_DNA"/>
</dbReference>
<organism evidence="4 5">
    <name type="scientific">Rugosimonospora africana</name>
    <dbReference type="NCBI Taxonomy" id="556532"/>
    <lineage>
        <taxon>Bacteria</taxon>
        <taxon>Bacillati</taxon>
        <taxon>Actinomycetota</taxon>
        <taxon>Actinomycetes</taxon>
        <taxon>Micromonosporales</taxon>
        <taxon>Micromonosporaceae</taxon>
        <taxon>Rugosimonospora</taxon>
    </lineage>
</organism>
<dbReference type="Gene3D" id="2.30.110.10">
    <property type="entry name" value="Electron Transport, Fmn-binding Protein, Chain A"/>
    <property type="match status" value="1"/>
</dbReference>
<evidence type="ECO:0000313" key="5">
    <source>
        <dbReference type="Proteomes" id="UP000642748"/>
    </source>
</evidence>